<gene>
    <name evidence="1" type="ORF">Q4481_17645</name>
</gene>
<name>A0ABT8YQ93_9HYPH</name>
<accession>A0ABT8YQ93</accession>
<evidence type="ECO:0000313" key="2">
    <source>
        <dbReference type="Proteomes" id="UP001174932"/>
    </source>
</evidence>
<reference evidence="1" key="2">
    <citation type="submission" date="2023-07" db="EMBL/GenBank/DDBJ databases">
        <authorList>
            <person name="Shen H."/>
        </authorList>
    </citation>
    <scope>NUCLEOTIDE SEQUENCE</scope>
    <source>
        <strain evidence="1">TNR-22</strain>
    </source>
</reference>
<sequence>MSNSISVEMALACRMPRYVEKASEADDGMVALMIDNASLILKPALAVILAELAPMEIRPKAGILGDWALWHGGGKTSCLPLEALTMPGKARDDLLFILIGRAVRRFKGACALADFHSRLADLFTVADAA</sequence>
<keyword evidence="2" id="KW-1185">Reference proteome</keyword>
<dbReference type="EMBL" id="JAUOZU010000013">
    <property type="protein sequence ID" value="MDO6965789.1"/>
    <property type="molecule type" value="Genomic_DNA"/>
</dbReference>
<dbReference type="Proteomes" id="UP001174932">
    <property type="component" value="Unassembled WGS sequence"/>
</dbReference>
<evidence type="ECO:0000313" key="1">
    <source>
        <dbReference type="EMBL" id="MDO6965789.1"/>
    </source>
</evidence>
<organism evidence="1 2">
    <name type="scientific">Rhizobium alvei</name>
    <dbReference type="NCBI Taxonomy" id="1132659"/>
    <lineage>
        <taxon>Bacteria</taxon>
        <taxon>Pseudomonadati</taxon>
        <taxon>Pseudomonadota</taxon>
        <taxon>Alphaproteobacteria</taxon>
        <taxon>Hyphomicrobiales</taxon>
        <taxon>Rhizobiaceae</taxon>
        <taxon>Rhizobium/Agrobacterium group</taxon>
        <taxon>Rhizobium</taxon>
    </lineage>
</organism>
<proteinExistence type="predicted"/>
<protein>
    <submittedName>
        <fullName evidence="1">Uncharacterized protein</fullName>
    </submittedName>
</protein>
<comment type="caution">
    <text evidence="1">The sequence shown here is derived from an EMBL/GenBank/DDBJ whole genome shotgun (WGS) entry which is preliminary data.</text>
</comment>
<dbReference type="RefSeq" id="WP_304377719.1">
    <property type="nucleotide sequence ID" value="NZ_JAUOZU010000013.1"/>
</dbReference>
<reference evidence="1" key="1">
    <citation type="journal article" date="2015" name="Int. J. Syst. Evol. Microbiol.">
        <title>Rhizobium alvei sp. nov., isolated from a freshwater river.</title>
        <authorList>
            <person name="Sheu S.Y."/>
            <person name="Huang H.W."/>
            <person name="Young C.C."/>
            <person name="Chen W.M."/>
        </authorList>
    </citation>
    <scope>NUCLEOTIDE SEQUENCE</scope>
    <source>
        <strain evidence="1">TNR-22</strain>
    </source>
</reference>